<dbReference type="EMBL" id="AK368831">
    <property type="protein sequence ID" value="BAK00035.1"/>
    <property type="molecule type" value="mRNA"/>
</dbReference>
<name>F2DY63_HORVV</name>
<organism evidence="2">
    <name type="scientific">Hordeum vulgare subsp. vulgare</name>
    <name type="common">Domesticated barley</name>
    <dbReference type="NCBI Taxonomy" id="112509"/>
    <lineage>
        <taxon>Eukaryota</taxon>
        <taxon>Viridiplantae</taxon>
        <taxon>Streptophyta</taxon>
        <taxon>Embryophyta</taxon>
        <taxon>Tracheophyta</taxon>
        <taxon>Spermatophyta</taxon>
        <taxon>Magnoliopsida</taxon>
        <taxon>Liliopsida</taxon>
        <taxon>Poales</taxon>
        <taxon>Poaceae</taxon>
        <taxon>BOP clade</taxon>
        <taxon>Pooideae</taxon>
        <taxon>Triticodae</taxon>
        <taxon>Triticeae</taxon>
        <taxon>Hordeinae</taxon>
        <taxon>Hordeum</taxon>
    </lineage>
</organism>
<feature type="region of interest" description="Disordered" evidence="1">
    <location>
        <begin position="123"/>
        <end position="175"/>
    </location>
</feature>
<evidence type="ECO:0000313" key="2">
    <source>
        <dbReference type="EMBL" id="BAK00035.1"/>
    </source>
</evidence>
<protein>
    <submittedName>
        <fullName evidence="2">Predicted protein</fullName>
    </submittedName>
</protein>
<evidence type="ECO:0000256" key="1">
    <source>
        <dbReference type="SAM" id="MobiDB-lite"/>
    </source>
</evidence>
<accession>F2DY63</accession>
<proteinExistence type="evidence at transcript level"/>
<reference evidence="2" key="1">
    <citation type="journal article" date="2011" name="Plant Physiol.">
        <title>Comprehensive sequence analysis of 24,783 barley full-length cDNAs derived from 12 clone libraries.</title>
        <authorList>
            <person name="Matsumoto T."/>
            <person name="Tanaka T."/>
            <person name="Sakai H."/>
            <person name="Amano N."/>
            <person name="Kanamori H."/>
            <person name="Kurita K."/>
            <person name="Kikuta A."/>
            <person name="Kamiya K."/>
            <person name="Yamamoto M."/>
            <person name="Ikawa H."/>
            <person name="Fujii N."/>
            <person name="Hori K."/>
            <person name="Itoh T."/>
            <person name="Sato K."/>
        </authorList>
    </citation>
    <scope>NUCLEOTIDE SEQUENCE</scope>
    <source>
        <tissue evidence="2">Shoot and root</tissue>
    </source>
</reference>
<sequence length="175" mass="18097">MSRLSTHAPRRAIQQLPCGRALLLLPRRPPGGGGGGGQGGHGVGVGLGQVLVRGREPDLPFLPPAAEHAPGPLLRAQLVPLQQRPPLVPLQQPPRLAVAAAAAAAARGRQTVVQVAEPDDLAAVPKRQSQKPEPTAFKISQEDSGSGAVRTRDPRWSPATTAVWRTGEGAGTSCA</sequence>
<dbReference type="AlphaFoldDB" id="F2DY63"/>